<dbReference type="SMART" id="SM00217">
    <property type="entry name" value="WAP"/>
    <property type="match status" value="4"/>
</dbReference>
<dbReference type="Gene3D" id="4.10.75.10">
    <property type="entry name" value="Elafin-like"/>
    <property type="match status" value="4"/>
</dbReference>
<dbReference type="InterPro" id="IPR036645">
    <property type="entry name" value="Elafin-like_sf"/>
</dbReference>
<dbReference type="InterPro" id="IPR050514">
    <property type="entry name" value="WAP_four-disulfide_core"/>
</dbReference>
<feature type="domain" description="WAP" evidence="2">
    <location>
        <begin position="24"/>
        <end position="69"/>
    </location>
</feature>
<dbReference type="PANTHER" id="PTHR19441:SF95">
    <property type="entry name" value="PERLWAPIN ISOFORM X1"/>
    <property type="match status" value="1"/>
</dbReference>
<dbReference type="Ensembl" id="ENSKMAT00000019997.1">
    <property type="protein sequence ID" value="ENSKMAP00000019732.1"/>
    <property type="gene ID" value="ENSKMAG00000014682.1"/>
</dbReference>
<dbReference type="Proteomes" id="UP000264800">
    <property type="component" value="Unplaced"/>
</dbReference>
<dbReference type="GO" id="GO:0019731">
    <property type="term" value="P:antibacterial humoral response"/>
    <property type="evidence" value="ECO:0007669"/>
    <property type="project" value="TreeGrafter"/>
</dbReference>
<keyword evidence="4" id="KW-1185">Reference proteome</keyword>
<reference evidence="3" key="1">
    <citation type="submission" date="2025-08" db="UniProtKB">
        <authorList>
            <consortium name="Ensembl"/>
        </authorList>
    </citation>
    <scope>IDENTIFICATION</scope>
</reference>
<reference evidence="3" key="2">
    <citation type="submission" date="2025-09" db="UniProtKB">
        <authorList>
            <consortium name="Ensembl"/>
        </authorList>
    </citation>
    <scope>IDENTIFICATION</scope>
</reference>
<dbReference type="Pfam" id="PF00095">
    <property type="entry name" value="WAP"/>
    <property type="match status" value="4"/>
</dbReference>
<dbReference type="STRING" id="37003.ENSKMAP00000019732"/>
<dbReference type="SUPFAM" id="SSF57256">
    <property type="entry name" value="Elafin-like"/>
    <property type="match status" value="4"/>
</dbReference>
<dbReference type="PROSITE" id="PS51257">
    <property type="entry name" value="PROKAR_LIPOPROTEIN"/>
    <property type="match status" value="1"/>
</dbReference>
<dbReference type="AlphaFoldDB" id="A0A3Q3G6I1"/>
<dbReference type="PRINTS" id="PR00003">
    <property type="entry name" value="4DISULPHCORE"/>
</dbReference>
<dbReference type="GeneTree" id="ENSGT00940000165527"/>
<proteinExistence type="predicted"/>
<feature type="domain" description="WAP" evidence="2">
    <location>
        <begin position="163"/>
        <end position="208"/>
    </location>
</feature>
<dbReference type="GO" id="GO:0004867">
    <property type="term" value="F:serine-type endopeptidase inhibitor activity"/>
    <property type="evidence" value="ECO:0007669"/>
    <property type="project" value="TreeGrafter"/>
</dbReference>
<keyword evidence="1" id="KW-0732">Signal</keyword>
<evidence type="ECO:0000259" key="2">
    <source>
        <dbReference type="PROSITE" id="PS51390"/>
    </source>
</evidence>
<protein>
    <submittedName>
        <fullName evidence="3">WAP four-disulfide core domain 2</fullName>
    </submittedName>
</protein>
<dbReference type="PROSITE" id="PS51390">
    <property type="entry name" value="WAP"/>
    <property type="match status" value="3"/>
</dbReference>
<sequence length="214" mass="23079">MKTSCSIIAALLLASCLFVLSYADQTKPGICPETFNTLLPVPPCDHDSECPGTEKCCKFDYGSVCAPPIETRRLTWNKPGRCPKHFASFAPLKPCRRDRDCPGAEKCCVFGHGGGCAPPDFMPLGCPIPGIGLCAEFCSDDSECQGGMLCCSNGCGHQCMTPVPVKPGFCGRRQNNPRCLNLCRDDSECSGKKKCCPNECGRSCENPFFAKDIN</sequence>
<organism evidence="3 4">
    <name type="scientific">Kryptolebias marmoratus</name>
    <name type="common">Mangrove killifish</name>
    <name type="synonym">Rivulus marmoratus</name>
    <dbReference type="NCBI Taxonomy" id="37003"/>
    <lineage>
        <taxon>Eukaryota</taxon>
        <taxon>Metazoa</taxon>
        <taxon>Chordata</taxon>
        <taxon>Craniata</taxon>
        <taxon>Vertebrata</taxon>
        <taxon>Euteleostomi</taxon>
        <taxon>Actinopterygii</taxon>
        <taxon>Neopterygii</taxon>
        <taxon>Teleostei</taxon>
        <taxon>Neoteleostei</taxon>
        <taxon>Acanthomorphata</taxon>
        <taxon>Ovalentaria</taxon>
        <taxon>Atherinomorphae</taxon>
        <taxon>Cyprinodontiformes</taxon>
        <taxon>Rivulidae</taxon>
        <taxon>Kryptolebias</taxon>
    </lineage>
</organism>
<evidence type="ECO:0000313" key="4">
    <source>
        <dbReference type="Proteomes" id="UP000264800"/>
    </source>
</evidence>
<dbReference type="InterPro" id="IPR008197">
    <property type="entry name" value="WAP_dom"/>
</dbReference>
<accession>A0A3Q3G6I1</accession>
<dbReference type="GO" id="GO:0045087">
    <property type="term" value="P:innate immune response"/>
    <property type="evidence" value="ECO:0007669"/>
    <property type="project" value="TreeGrafter"/>
</dbReference>
<feature type="domain" description="WAP" evidence="2">
    <location>
        <begin position="75"/>
        <end position="120"/>
    </location>
</feature>
<name>A0A3Q3G6I1_KRYMA</name>
<feature type="signal peptide" evidence="1">
    <location>
        <begin position="1"/>
        <end position="23"/>
    </location>
</feature>
<feature type="chain" id="PRO_5018592331" evidence="1">
    <location>
        <begin position="24"/>
        <end position="214"/>
    </location>
</feature>
<evidence type="ECO:0000256" key="1">
    <source>
        <dbReference type="SAM" id="SignalP"/>
    </source>
</evidence>
<dbReference type="GO" id="GO:0005615">
    <property type="term" value="C:extracellular space"/>
    <property type="evidence" value="ECO:0007669"/>
    <property type="project" value="TreeGrafter"/>
</dbReference>
<dbReference type="PANTHER" id="PTHR19441">
    <property type="entry name" value="WHEY ACDIC PROTEIN WAP"/>
    <property type="match status" value="1"/>
</dbReference>
<dbReference type="OMA" id="GRECMAP"/>
<evidence type="ECO:0000313" key="3">
    <source>
        <dbReference type="Ensembl" id="ENSKMAP00000019732.1"/>
    </source>
</evidence>